<comment type="caution">
    <text evidence="4">The sequence shown here is derived from an EMBL/GenBank/DDBJ whole genome shotgun (WGS) entry which is preliminary data.</text>
</comment>
<evidence type="ECO:0000256" key="2">
    <source>
        <dbReference type="SAM" id="MobiDB-lite"/>
    </source>
</evidence>
<organism evidence="4 5">
    <name type="scientific">Polarella glacialis</name>
    <name type="common">Dinoflagellate</name>
    <dbReference type="NCBI Taxonomy" id="89957"/>
    <lineage>
        <taxon>Eukaryota</taxon>
        <taxon>Sar</taxon>
        <taxon>Alveolata</taxon>
        <taxon>Dinophyceae</taxon>
        <taxon>Suessiales</taxon>
        <taxon>Suessiaceae</taxon>
        <taxon>Polarella</taxon>
    </lineage>
</organism>
<dbReference type="Proteomes" id="UP000654075">
    <property type="component" value="Unassembled WGS sequence"/>
</dbReference>
<dbReference type="AlphaFoldDB" id="A0A813GR19"/>
<protein>
    <recommendedName>
        <fullName evidence="3">RRM domain-containing protein</fullName>
    </recommendedName>
</protein>
<reference evidence="4" key="1">
    <citation type="submission" date="2021-02" db="EMBL/GenBank/DDBJ databases">
        <authorList>
            <person name="Dougan E. K."/>
            <person name="Rhodes N."/>
            <person name="Thang M."/>
            <person name="Chan C."/>
        </authorList>
    </citation>
    <scope>NUCLEOTIDE SEQUENCE</scope>
</reference>
<feature type="region of interest" description="Disordered" evidence="2">
    <location>
        <begin position="45"/>
        <end position="69"/>
    </location>
</feature>
<proteinExistence type="predicted"/>
<dbReference type="InterPro" id="IPR000504">
    <property type="entry name" value="RRM_dom"/>
</dbReference>
<evidence type="ECO:0000313" key="5">
    <source>
        <dbReference type="Proteomes" id="UP000654075"/>
    </source>
</evidence>
<dbReference type="InterPro" id="IPR035979">
    <property type="entry name" value="RBD_domain_sf"/>
</dbReference>
<evidence type="ECO:0000259" key="3">
    <source>
        <dbReference type="PROSITE" id="PS50102"/>
    </source>
</evidence>
<dbReference type="InterPro" id="IPR012677">
    <property type="entry name" value="Nucleotide-bd_a/b_plait_sf"/>
</dbReference>
<name>A0A813GR19_POLGL</name>
<evidence type="ECO:0000256" key="1">
    <source>
        <dbReference type="PROSITE-ProRule" id="PRU00176"/>
    </source>
</evidence>
<evidence type="ECO:0000313" key="4">
    <source>
        <dbReference type="EMBL" id="CAE8625291.1"/>
    </source>
</evidence>
<accession>A0A813GR19</accession>
<dbReference type="EMBL" id="CAJNNV010028631">
    <property type="protein sequence ID" value="CAE8625291.1"/>
    <property type="molecule type" value="Genomic_DNA"/>
</dbReference>
<keyword evidence="5" id="KW-1185">Reference proteome</keyword>
<dbReference type="SMART" id="SM00360">
    <property type="entry name" value="RRM"/>
    <property type="match status" value="1"/>
</dbReference>
<dbReference type="OrthoDB" id="446518at2759"/>
<gene>
    <name evidence="4" type="ORF">PGLA1383_LOCUS42298</name>
</gene>
<feature type="domain" description="RRM" evidence="3">
    <location>
        <begin position="268"/>
        <end position="355"/>
    </location>
</feature>
<dbReference type="Pfam" id="PF04059">
    <property type="entry name" value="RRM_2"/>
    <property type="match status" value="1"/>
</dbReference>
<sequence>MSCSDQRLAPLPLTFVDFLGPLCAAPQMRRSRSYSGYTPHGLANMDFKLSPTQAKPDDGESSTTGQSTVEASYAFSEPSSDQNVSNTMTEEALEVVNAWPATDGELEQVEQETLWPDTDTDFEAEHASATHYDSQRAVNVGAVCMLSALPQLLQCAQLPLATPMPAQAPTWRPQLPLEALVSPPQTPAFMYLPFSTPLSRCTPSGQTLATPGCCASISGSQRAAPIGAGPNFFTDEPDSELFTADDEGESFTKRRTIGTQQPTDSVDTTMMIRNLPKNLTQQELLEEINRCGFCGLYDFCYLPRDFKSSQSQGFAFVNFNCPVVAARFMDAWNLLLRFGSPGSSPQKLTVSKADLQGLEANIKRWAGPRMRRIRNPALRPFVLGAALGAITQEAAAALPAPAPKTLKLEEHLSAQTAKTPGPVSPAPALPAPAAPTLAAASFGVAPARETGMLALRRARAMMPAVSLQAQSRVAEASPTSLGSAERAMPVMPRLLGASCQHKLTKAAAMPRLLGSAAMPSKKAVPGLLLPTELRA</sequence>
<dbReference type="InterPro" id="IPR007201">
    <property type="entry name" value="Mei2-like_Rrm_C"/>
</dbReference>
<dbReference type="Gene3D" id="3.30.70.330">
    <property type="match status" value="1"/>
</dbReference>
<dbReference type="PROSITE" id="PS50102">
    <property type="entry name" value="RRM"/>
    <property type="match status" value="1"/>
</dbReference>
<dbReference type="GO" id="GO:0003723">
    <property type="term" value="F:RNA binding"/>
    <property type="evidence" value="ECO:0007669"/>
    <property type="project" value="UniProtKB-UniRule"/>
</dbReference>
<dbReference type="SUPFAM" id="SSF54928">
    <property type="entry name" value="RNA-binding domain, RBD"/>
    <property type="match status" value="1"/>
</dbReference>
<keyword evidence="1" id="KW-0694">RNA-binding</keyword>